<dbReference type="OrthoDB" id="5513269at2"/>
<feature type="chain" id="PRO_5013100664" description="DUF2381 family protein" evidence="1">
    <location>
        <begin position="20"/>
        <end position="273"/>
    </location>
</feature>
<accession>A0A250IDP0</accession>
<keyword evidence="1" id="KW-0732">Signal</keyword>
<dbReference type="Pfam" id="PF09544">
    <property type="entry name" value="DUF2381"/>
    <property type="match status" value="1"/>
</dbReference>
<evidence type="ECO:0000313" key="3">
    <source>
        <dbReference type="Proteomes" id="UP000217289"/>
    </source>
</evidence>
<name>A0A250IDP0_9BACT</name>
<reference evidence="2 3" key="1">
    <citation type="submission" date="2017-06" db="EMBL/GenBank/DDBJ databases">
        <authorList>
            <person name="Kim H.J."/>
            <person name="Triplett B.A."/>
        </authorList>
    </citation>
    <scope>NUCLEOTIDE SEQUENCE [LARGE SCALE GENOMIC DNA]</scope>
    <source>
        <strain evidence="2 3">DSM 14713</strain>
    </source>
</reference>
<dbReference type="InterPro" id="IPR011754">
    <property type="entry name" value="Mxa_paralog_2268"/>
</dbReference>
<dbReference type="AlphaFoldDB" id="A0A250IDP0"/>
<dbReference type="KEGG" id="mbd:MEBOL_002802"/>
<proteinExistence type="predicted"/>
<keyword evidence="3" id="KW-1185">Reference proteome</keyword>
<evidence type="ECO:0000313" key="2">
    <source>
        <dbReference type="EMBL" id="ATB29353.1"/>
    </source>
</evidence>
<dbReference type="EMBL" id="CP022163">
    <property type="protein sequence ID" value="ATB29353.1"/>
    <property type="molecule type" value="Genomic_DNA"/>
</dbReference>
<feature type="signal peptide" evidence="1">
    <location>
        <begin position="1"/>
        <end position="19"/>
    </location>
</feature>
<evidence type="ECO:0000256" key="1">
    <source>
        <dbReference type="SAM" id="SignalP"/>
    </source>
</evidence>
<organism evidence="2 3">
    <name type="scientific">Melittangium boletus DSM 14713</name>
    <dbReference type="NCBI Taxonomy" id="1294270"/>
    <lineage>
        <taxon>Bacteria</taxon>
        <taxon>Pseudomonadati</taxon>
        <taxon>Myxococcota</taxon>
        <taxon>Myxococcia</taxon>
        <taxon>Myxococcales</taxon>
        <taxon>Cystobacterineae</taxon>
        <taxon>Archangiaceae</taxon>
        <taxon>Melittangium</taxon>
    </lineage>
</organism>
<dbReference type="Proteomes" id="UP000217289">
    <property type="component" value="Chromosome"/>
</dbReference>
<protein>
    <recommendedName>
        <fullName evidence="4">DUF2381 family protein</fullName>
    </recommendedName>
</protein>
<evidence type="ECO:0008006" key="4">
    <source>
        <dbReference type="Google" id="ProtNLM"/>
    </source>
</evidence>
<sequence length="273" mass="29319">MRPGAWFLLPLLLSLPTSAREAEVATLQRRTLVLSSRAGVGPPTELSVKVGVATVVCFDSPARPDLQVSEQERTSLGELMPIKGCLVILPKRNLGADERVEMSVLVEPGAEPLRFVLVTRLEAVDLSVKVVRASPSAEDEGVAEVARSLLAAPAARPRLDVAQRVTDYGARTSSGQVDSVVWMGRRFFATLAVRVRKKRLAPWGLIQVRVRTPLPDGVLWEAPARLVSGPSDDSTVQRYIATGVLPEGASGVELALDGAEALGVFQPLHREAP</sequence>
<gene>
    <name evidence="2" type="ORF">MEBOL_002802</name>
</gene>